<dbReference type="PANTHER" id="PTHR22955:SF65">
    <property type="entry name" value="INTEGRASE CATALYTIC DOMAIN-CONTAINING PROTEIN"/>
    <property type="match status" value="1"/>
</dbReference>
<proteinExistence type="predicted"/>
<evidence type="ECO:0000256" key="1">
    <source>
        <dbReference type="SAM" id="MobiDB-lite"/>
    </source>
</evidence>
<organism evidence="2 3">
    <name type="scientific">Trichinella papuae</name>
    <dbReference type="NCBI Taxonomy" id="268474"/>
    <lineage>
        <taxon>Eukaryota</taxon>
        <taxon>Metazoa</taxon>
        <taxon>Ecdysozoa</taxon>
        <taxon>Nematoda</taxon>
        <taxon>Enoplea</taxon>
        <taxon>Dorylaimia</taxon>
        <taxon>Trichinellida</taxon>
        <taxon>Trichinellidae</taxon>
        <taxon>Trichinella</taxon>
    </lineage>
</organism>
<reference evidence="2 3" key="1">
    <citation type="submission" date="2015-01" db="EMBL/GenBank/DDBJ databases">
        <title>Evolution of Trichinella species and genotypes.</title>
        <authorList>
            <person name="Korhonen P.K."/>
            <person name="Edoardo P."/>
            <person name="Giuseppe L.R."/>
            <person name="Gasser R.B."/>
        </authorList>
    </citation>
    <scope>NUCLEOTIDE SEQUENCE [LARGE SCALE GENOMIC DNA]</scope>
    <source>
        <strain evidence="2">ISS1980</strain>
    </source>
</reference>
<evidence type="ECO:0000313" key="2">
    <source>
        <dbReference type="EMBL" id="KRZ65693.1"/>
    </source>
</evidence>
<comment type="caution">
    <text evidence="2">The sequence shown here is derived from an EMBL/GenBank/DDBJ whole genome shotgun (WGS) entry which is preliminary data.</text>
</comment>
<feature type="region of interest" description="Disordered" evidence="1">
    <location>
        <begin position="57"/>
        <end position="128"/>
    </location>
</feature>
<dbReference type="EMBL" id="JYDO01000309">
    <property type="protein sequence ID" value="KRZ65693.1"/>
    <property type="molecule type" value="Genomic_DNA"/>
</dbReference>
<dbReference type="Proteomes" id="UP000054843">
    <property type="component" value="Unassembled WGS sequence"/>
</dbReference>
<name>A0A0V1M1L0_9BILA</name>
<sequence>MTATIQVDSVRNCAVCSGIHPVESCPRFVNLSVPERWQCDRKHGLCFGCLQKGNRRGSCQQTPDRSGQHPLLALENSHRRQNCRRAPQTAPSRSARSAAQPDAAAKEKIPEIAPAQGSQPEDETSDRVATELAQMGVHFSSTVRTPGVLLPIVRAMACSENGKKRLVNCLLDSASEKSLIRTDVADELELRDTPSVVTLRGVHGLSVRVADSRHVRFQLGLVHEETSDSVSMELELTALCILSICDELIASPTPWPREIDLPQATTLATPPSLTSIHVLIAFDVYYRVLSRGLRVAGEDDPIAVETIFGWMLCGLKARRPAGKQDTTMVSTLTEGR</sequence>
<evidence type="ECO:0000313" key="3">
    <source>
        <dbReference type="Proteomes" id="UP000054843"/>
    </source>
</evidence>
<accession>A0A0V1M1L0</accession>
<protein>
    <recommendedName>
        <fullName evidence="4">Peptidase aspartic putative domain-containing protein</fullName>
    </recommendedName>
</protein>
<dbReference type="PANTHER" id="PTHR22955">
    <property type="entry name" value="RETROTRANSPOSON"/>
    <property type="match status" value="1"/>
</dbReference>
<dbReference type="AlphaFoldDB" id="A0A0V1M1L0"/>
<feature type="compositionally biased region" description="Low complexity" evidence="1">
    <location>
        <begin position="84"/>
        <end position="103"/>
    </location>
</feature>
<evidence type="ECO:0008006" key="4">
    <source>
        <dbReference type="Google" id="ProtNLM"/>
    </source>
</evidence>
<keyword evidence="3" id="KW-1185">Reference proteome</keyword>
<gene>
    <name evidence="2" type="ORF">T10_9849</name>
</gene>
<dbReference type="OrthoDB" id="6783651at2759"/>